<feature type="transmembrane region" description="Helical" evidence="1">
    <location>
        <begin position="81"/>
        <end position="101"/>
    </location>
</feature>
<name>D9PW79_METTM</name>
<evidence type="ECO:0000313" key="2">
    <source>
        <dbReference type="EMBL" id="ADL58477.1"/>
    </source>
</evidence>
<keyword evidence="1" id="KW-1133">Transmembrane helix</keyword>
<dbReference type="OrthoDB" id="379215at2157"/>
<dbReference type="STRING" id="79929.MTBMA_c08820"/>
<evidence type="ECO:0000313" key="3">
    <source>
        <dbReference type="Proteomes" id="UP000000345"/>
    </source>
</evidence>
<keyword evidence="1" id="KW-0472">Membrane</keyword>
<feature type="transmembrane region" description="Helical" evidence="1">
    <location>
        <begin position="49"/>
        <end position="69"/>
    </location>
</feature>
<dbReference type="AlphaFoldDB" id="D9PW79"/>
<keyword evidence="3" id="KW-1185">Reference proteome</keyword>
<evidence type="ECO:0000256" key="1">
    <source>
        <dbReference type="SAM" id="Phobius"/>
    </source>
</evidence>
<dbReference type="Proteomes" id="UP000000345">
    <property type="component" value="Chromosome"/>
</dbReference>
<dbReference type="EMBL" id="CP001710">
    <property type="protein sequence ID" value="ADL58477.1"/>
    <property type="molecule type" value="Genomic_DNA"/>
</dbReference>
<sequence length="103" mass="11023">MDILILVNRVAGLILGVMIIVSCLMIISELRSRELAVSMLFLKRRESRIIAASIFISSIFTVLVGLTFVGGQSEFVVEGLLNLNALFLLVAVGLLASVMGGDA</sequence>
<dbReference type="RefSeq" id="WP_013295701.1">
    <property type="nucleotide sequence ID" value="NC_014408.1"/>
</dbReference>
<dbReference type="HOGENOM" id="CLU_147799_0_0_2"/>
<dbReference type="GeneID" id="77399658"/>
<dbReference type="GeneID" id="9704590"/>
<dbReference type="KEGG" id="mmg:MTBMA_c08820"/>
<feature type="transmembrane region" description="Helical" evidence="1">
    <location>
        <begin position="6"/>
        <end position="28"/>
    </location>
</feature>
<gene>
    <name evidence="2" type="ordered locus">MTBMA_c08820</name>
</gene>
<accession>D9PW79</accession>
<organism evidence="2 3">
    <name type="scientific">Methanothermobacter marburgensis (strain ATCC BAA-927 / DSM 2133 / JCM 14651 / NBRC 100331 / OCM 82 / Marburg)</name>
    <name type="common">Methanobacterium thermoautotrophicum</name>
    <dbReference type="NCBI Taxonomy" id="79929"/>
    <lineage>
        <taxon>Archaea</taxon>
        <taxon>Methanobacteriati</taxon>
        <taxon>Methanobacteriota</taxon>
        <taxon>Methanomada group</taxon>
        <taxon>Methanobacteria</taxon>
        <taxon>Methanobacteriales</taxon>
        <taxon>Methanobacteriaceae</taxon>
        <taxon>Methanothermobacter</taxon>
    </lineage>
</organism>
<proteinExistence type="predicted"/>
<protein>
    <submittedName>
        <fullName evidence="2">Uncharacterized protein</fullName>
    </submittedName>
</protein>
<dbReference type="PaxDb" id="79929-MTBMA_c08820"/>
<reference key="1">
    <citation type="submission" date="2009-08" db="EMBL/GenBank/DDBJ databases">
        <title>The genome sequence of Methanothermobacter marburgensis.</title>
        <authorList>
            <person name="Kaster A."/>
            <person name="Seedorf H."/>
            <person name="Goenrich M."/>
            <person name="Wiezer A."/>
            <person name="Liesegang H."/>
            <person name="Thauer R."/>
            <person name="Gottschalk G."/>
        </authorList>
    </citation>
    <scope>NUCLEOTIDE SEQUENCE</scope>
    <source>
        <strain>Marburg</strain>
    </source>
</reference>
<keyword evidence="1" id="KW-0812">Transmembrane</keyword>
<reference evidence="2 3" key="2">
    <citation type="journal article" date="2010" name="J. Bacteriol.">
        <title>Complete genome sequence of Methanothermobacter marburgensis, a methanoarchaeon model organism.</title>
        <authorList>
            <person name="Liesegang H."/>
            <person name="Kaster A.K."/>
            <person name="Wiezer A."/>
            <person name="Goenrich M."/>
            <person name="Wollherr A."/>
            <person name="Seedorf H."/>
            <person name="Gottschalk G."/>
            <person name="Thauer R.K."/>
        </authorList>
    </citation>
    <scope>NUCLEOTIDE SEQUENCE [LARGE SCALE GENOMIC DNA]</scope>
    <source>
        <strain evidence="3">ATCC BAA-927 / DSM 2133 / JCM 14651 / NBRC 100331 / OCM 82 / Marburg</strain>
    </source>
</reference>